<gene>
    <name evidence="5" type="ORF">H9980_10680</name>
</gene>
<dbReference type="EMBL" id="DXET01000236">
    <property type="protein sequence ID" value="HIX82417.1"/>
    <property type="molecule type" value="Genomic_DNA"/>
</dbReference>
<comment type="caution">
    <text evidence="5">The sequence shown here is derived from an EMBL/GenBank/DDBJ whole genome shotgun (WGS) entry which is preliminary data.</text>
</comment>
<dbReference type="AlphaFoldDB" id="A0A9D1XNP8"/>
<keyword evidence="1" id="KW-0805">Transcription regulation</keyword>
<dbReference type="PANTHER" id="PTHR43132:SF6">
    <property type="entry name" value="HTH-TYPE TRANSCRIPTIONAL REPRESSOR CZRA"/>
    <property type="match status" value="1"/>
</dbReference>
<dbReference type="InterPro" id="IPR036390">
    <property type="entry name" value="WH_DNA-bd_sf"/>
</dbReference>
<dbReference type="PROSITE" id="PS50987">
    <property type="entry name" value="HTH_ARSR_2"/>
    <property type="match status" value="1"/>
</dbReference>
<evidence type="ECO:0000256" key="1">
    <source>
        <dbReference type="ARBA" id="ARBA00023015"/>
    </source>
</evidence>
<reference evidence="5" key="1">
    <citation type="journal article" date="2021" name="PeerJ">
        <title>Extensive microbial diversity within the chicken gut microbiome revealed by metagenomics and culture.</title>
        <authorList>
            <person name="Gilroy R."/>
            <person name="Ravi A."/>
            <person name="Getino M."/>
            <person name="Pursley I."/>
            <person name="Horton D.L."/>
            <person name="Alikhan N.F."/>
            <person name="Baker D."/>
            <person name="Gharbi K."/>
            <person name="Hall N."/>
            <person name="Watson M."/>
            <person name="Adriaenssens E.M."/>
            <person name="Foster-Nyarko E."/>
            <person name="Jarju S."/>
            <person name="Secka A."/>
            <person name="Antonio M."/>
            <person name="Oren A."/>
            <person name="Chaudhuri R.R."/>
            <person name="La Ragione R."/>
            <person name="Hildebrand F."/>
            <person name="Pallen M.J."/>
        </authorList>
    </citation>
    <scope>NUCLEOTIDE SEQUENCE</scope>
    <source>
        <strain evidence="5">ChiGjej1B1-14440</strain>
    </source>
</reference>
<accession>A0A9D1XNP8</accession>
<evidence type="ECO:0000313" key="5">
    <source>
        <dbReference type="EMBL" id="HIX82417.1"/>
    </source>
</evidence>
<dbReference type="InterPro" id="IPR001845">
    <property type="entry name" value="HTH_ArsR_DNA-bd_dom"/>
</dbReference>
<reference evidence="5" key="2">
    <citation type="submission" date="2021-04" db="EMBL/GenBank/DDBJ databases">
        <authorList>
            <person name="Gilroy R."/>
        </authorList>
    </citation>
    <scope>NUCLEOTIDE SEQUENCE</scope>
    <source>
        <strain evidence="5">ChiGjej1B1-14440</strain>
    </source>
</reference>
<protein>
    <submittedName>
        <fullName evidence="5">Winged helix-turn-helix domain-containing protein</fullName>
    </submittedName>
</protein>
<dbReference type="SMART" id="SM00418">
    <property type="entry name" value="HTH_ARSR"/>
    <property type="match status" value="1"/>
</dbReference>
<dbReference type="Gene3D" id="1.10.10.10">
    <property type="entry name" value="Winged helix-like DNA-binding domain superfamily/Winged helix DNA-binding domain"/>
    <property type="match status" value="1"/>
</dbReference>
<dbReference type="CDD" id="cd00090">
    <property type="entry name" value="HTH_ARSR"/>
    <property type="match status" value="1"/>
</dbReference>
<dbReference type="GO" id="GO:0003700">
    <property type="term" value="F:DNA-binding transcription factor activity"/>
    <property type="evidence" value="ECO:0007669"/>
    <property type="project" value="InterPro"/>
</dbReference>
<evidence type="ECO:0000313" key="6">
    <source>
        <dbReference type="Proteomes" id="UP000886724"/>
    </source>
</evidence>
<dbReference type="Proteomes" id="UP000886724">
    <property type="component" value="Unassembled WGS sequence"/>
</dbReference>
<evidence type="ECO:0000256" key="2">
    <source>
        <dbReference type="ARBA" id="ARBA00023125"/>
    </source>
</evidence>
<dbReference type="NCBIfam" id="NF033788">
    <property type="entry name" value="HTH_metalloreg"/>
    <property type="match status" value="1"/>
</dbReference>
<feature type="domain" description="HTH arsR-type" evidence="4">
    <location>
        <begin position="9"/>
        <end position="108"/>
    </location>
</feature>
<keyword evidence="2" id="KW-0238">DNA-binding</keyword>
<dbReference type="InterPro" id="IPR051011">
    <property type="entry name" value="Metal_resp_trans_reg"/>
</dbReference>
<keyword evidence="3" id="KW-0804">Transcription</keyword>
<dbReference type="Pfam" id="PF01022">
    <property type="entry name" value="HTH_5"/>
    <property type="match status" value="1"/>
</dbReference>
<organism evidence="5 6">
    <name type="scientific">Candidatus Erysipelatoclostridium merdavium</name>
    <dbReference type="NCBI Taxonomy" id="2838566"/>
    <lineage>
        <taxon>Bacteria</taxon>
        <taxon>Bacillati</taxon>
        <taxon>Bacillota</taxon>
        <taxon>Erysipelotrichia</taxon>
        <taxon>Erysipelotrichales</taxon>
        <taxon>Erysipelotrichales incertae sedis</taxon>
    </lineage>
</organism>
<sequence length="118" mass="13613">MNLEAELEQLSLEIKNSQKLLLALGDEIRQHIILMMMESGDCLGMRVGDIAKKTHLSRATVSHHLQILKRAGVVKVRQEATKNYYYFDGDIDLFDQLITMLNHAKDIMQRLFKRDAEV</sequence>
<evidence type="ECO:0000256" key="3">
    <source>
        <dbReference type="ARBA" id="ARBA00023163"/>
    </source>
</evidence>
<dbReference type="InterPro" id="IPR036388">
    <property type="entry name" value="WH-like_DNA-bd_sf"/>
</dbReference>
<name>A0A9D1XNP8_9FIRM</name>
<dbReference type="PRINTS" id="PR00778">
    <property type="entry name" value="HTHARSR"/>
</dbReference>
<evidence type="ECO:0000259" key="4">
    <source>
        <dbReference type="PROSITE" id="PS50987"/>
    </source>
</evidence>
<dbReference type="GO" id="GO:0003677">
    <property type="term" value="F:DNA binding"/>
    <property type="evidence" value="ECO:0007669"/>
    <property type="project" value="UniProtKB-KW"/>
</dbReference>
<dbReference type="SUPFAM" id="SSF46785">
    <property type="entry name" value="Winged helix' DNA-binding domain"/>
    <property type="match status" value="1"/>
</dbReference>
<dbReference type="PANTHER" id="PTHR43132">
    <property type="entry name" value="ARSENICAL RESISTANCE OPERON REPRESSOR ARSR-RELATED"/>
    <property type="match status" value="1"/>
</dbReference>
<dbReference type="InterPro" id="IPR011991">
    <property type="entry name" value="ArsR-like_HTH"/>
</dbReference>
<proteinExistence type="predicted"/>